<reference evidence="2" key="1">
    <citation type="journal article" date="2019" name="Int. J. Syst. Evol. Microbiol.">
        <title>The Global Catalogue of Microorganisms (GCM) 10K type strain sequencing project: providing services to taxonomists for standard genome sequencing and annotation.</title>
        <authorList>
            <consortium name="The Broad Institute Genomics Platform"/>
            <consortium name="The Broad Institute Genome Sequencing Center for Infectious Disease"/>
            <person name="Wu L."/>
            <person name="Ma J."/>
        </authorList>
    </citation>
    <scope>NUCLEOTIDE SEQUENCE [LARGE SCALE GENOMIC DNA]</scope>
    <source>
        <strain evidence="2">CGMCC 1.9106</strain>
    </source>
</reference>
<proteinExistence type="predicted"/>
<name>A0ABW2H1B7_9ACTN</name>
<keyword evidence="2" id="KW-1185">Reference proteome</keyword>
<dbReference type="Proteomes" id="UP001596392">
    <property type="component" value="Unassembled WGS sequence"/>
</dbReference>
<comment type="caution">
    <text evidence="1">The sequence shown here is derived from an EMBL/GenBank/DDBJ whole genome shotgun (WGS) entry which is preliminary data.</text>
</comment>
<evidence type="ECO:0000313" key="2">
    <source>
        <dbReference type="Proteomes" id="UP001596392"/>
    </source>
</evidence>
<gene>
    <name evidence="1" type="ORF">ACFQO7_26515</name>
</gene>
<protein>
    <submittedName>
        <fullName evidence="1">Uncharacterized protein</fullName>
    </submittedName>
</protein>
<organism evidence="1 2">
    <name type="scientific">Catellatospora aurea</name>
    <dbReference type="NCBI Taxonomy" id="1337874"/>
    <lineage>
        <taxon>Bacteria</taxon>
        <taxon>Bacillati</taxon>
        <taxon>Actinomycetota</taxon>
        <taxon>Actinomycetes</taxon>
        <taxon>Micromonosporales</taxon>
        <taxon>Micromonosporaceae</taxon>
        <taxon>Catellatospora</taxon>
    </lineage>
</organism>
<accession>A0ABW2H1B7</accession>
<dbReference type="EMBL" id="JBHTAC010000033">
    <property type="protein sequence ID" value="MFC7246046.1"/>
    <property type="molecule type" value="Genomic_DNA"/>
</dbReference>
<evidence type="ECO:0000313" key="1">
    <source>
        <dbReference type="EMBL" id="MFC7246046.1"/>
    </source>
</evidence>
<dbReference type="RefSeq" id="WP_376808915.1">
    <property type="nucleotide sequence ID" value="NZ_JBHTAC010000033.1"/>
</dbReference>
<sequence length="42" mass="4675">MTTCRRCGGSRLRLRIGRRVYNAFHNANAEAARAARAKDGAR</sequence>